<dbReference type="Proteomes" id="UP000316330">
    <property type="component" value="Unassembled WGS sequence"/>
</dbReference>
<evidence type="ECO:0000313" key="3">
    <source>
        <dbReference type="Proteomes" id="UP000316330"/>
    </source>
</evidence>
<dbReference type="Pfam" id="PF10737">
    <property type="entry name" value="GerPC"/>
    <property type="match status" value="1"/>
</dbReference>
<proteinExistence type="predicted"/>
<keyword evidence="3" id="KW-1185">Reference proteome</keyword>
<reference evidence="2 3" key="1">
    <citation type="submission" date="2019-07" db="EMBL/GenBank/DDBJ databases">
        <authorList>
            <person name="Kim J."/>
        </authorList>
    </citation>
    <scope>NUCLEOTIDE SEQUENCE [LARGE SCALE GENOMIC DNA]</scope>
    <source>
        <strain evidence="2 3">G13</strain>
    </source>
</reference>
<dbReference type="EMBL" id="VNJJ01000001">
    <property type="protein sequence ID" value="TVY04421.1"/>
    <property type="molecule type" value="Genomic_DNA"/>
</dbReference>
<comment type="caution">
    <text evidence="2">The sequence shown here is derived from an EMBL/GenBank/DDBJ whole genome shotgun (WGS) entry which is preliminary data.</text>
</comment>
<sequence length="230" mass="26364">MQQSQLWNGVYQTPQQPVYPYPAQVPIAPNWHDWAQRLYQAEQKLKEQSDQIANLQQQLNDVKNKPPLHVEYHFDQLKVSRLEGTLNVGMSPQGVQGIESLETPDPSCWQVANETPDAALPAIRDVQKEMADYMSDQSNKVLVDLEQQIGVALDSDHRKQVIDDVKRQLNTRVNYYARTSVYPAEGTDDERKQWRDSIVQKTKRDIQGAFTAYLSNQKNTQSRKGGSDRP</sequence>
<keyword evidence="1" id="KW-0175">Coiled coil</keyword>
<protein>
    <submittedName>
        <fullName evidence="2">Uncharacterized protein</fullName>
    </submittedName>
</protein>
<evidence type="ECO:0000256" key="1">
    <source>
        <dbReference type="SAM" id="Coils"/>
    </source>
</evidence>
<dbReference type="OrthoDB" id="2991331at2"/>
<accession>A0A559JX06</accession>
<feature type="coiled-coil region" evidence="1">
    <location>
        <begin position="38"/>
        <end position="65"/>
    </location>
</feature>
<organism evidence="2 3">
    <name type="scientific">Cohnella terricola</name>
    <dbReference type="NCBI Taxonomy" id="1289167"/>
    <lineage>
        <taxon>Bacteria</taxon>
        <taxon>Bacillati</taxon>
        <taxon>Bacillota</taxon>
        <taxon>Bacilli</taxon>
        <taxon>Bacillales</taxon>
        <taxon>Paenibacillaceae</taxon>
        <taxon>Cohnella</taxon>
    </lineage>
</organism>
<gene>
    <name evidence="2" type="ORF">FPZ45_02235</name>
</gene>
<evidence type="ECO:0000313" key="2">
    <source>
        <dbReference type="EMBL" id="TVY04421.1"/>
    </source>
</evidence>
<name>A0A559JX06_9BACL</name>
<dbReference type="RefSeq" id="WP_144697928.1">
    <property type="nucleotide sequence ID" value="NZ_VNJJ01000001.1"/>
</dbReference>
<dbReference type="AlphaFoldDB" id="A0A559JX06"/>
<dbReference type="InterPro" id="IPR019673">
    <property type="entry name" value="Spore_germination_GerPC"/>
</dbReference>